<organism evidence="7">
    <name type="scientific">bioreactor metagenome</name>
    <dbReference type="NCBI Taxonomy" id="1076179"/>
    <lineage>
        <taxon>unclassified sequences</taxon>
        <taxon>metagenomes</taxon>
        <taxon>ecological metagenomes</taxon>
    </lineage>
</organism>
<dbReference type="AlphaFoldDB" id="A0A644Z5C5"/>
<evidence type="ECO:0000256" key="2">
    <source>
        <dbReference type="ARBA" id="ARBA00022630"/>
    </source>
</evidence>
<dbReference type="InterPro" id="IPR003953">
    <property type="entry name" value="FAD-dep_OxRdtase_2_FAD-bd"/>
</dbReference>
<sequence length="513" mass="56265">MRAGPQLHIHEICRVDTSHSPFHLPEPHQRAAFMNAEAFDTDVLVIGGGNAALCAAIMAAEAGARVMLLESAPRDWRGGNSGHTRNLRCMHDAPQDVLVEAYPEEEFWQDLLKVTGGITNEHLARMVIRASSTCRTWMRKHGVIFQPPLSGALHVARTNAFFMGGGTALVNAYFRSAEKLGVQIHYETPVDRLEIDNGVFKAAHTTTGKRITAKSCVLAAGGFESNREWLREAWGQNERGEWPSDNFLIRGTAFNKGVLLKHMLEEQKADRIGDPTQAHMVAIDARAPLYDGGICTRIDCVSLGVVVNREAKRFYDEGEDFWPKRYAIWGRLVAMQPQQIAYSIIDSKAIGRFMPPVFPGVKANTLEELAEKLELDKATFMQTLSDYNNNCHVGHFDHTALDDCHTEGITPAKTHWARPIDTAPFYGYALRPGVTFTYLGLKVDDTAAVRFGDKPSRNLFVAGEMMAGNVLGKGYTAGVGMSIGTAFGRNAGRNAALAAQGKPAVAGAVKDEQ</sequence>
<accession>A0A644Z5C5</accession>
<name>A0A644Z5C5_9ZZZZ</name>
<keyword evidence="4 7" id="KW-0560">Oxidoreductase</keyword>
<dbReference type="PANTHER" id="PTHR43400:SF7">
    <property type="entry name" value="FAD-DEPENDENT OXIDOREDUCTASE 2 FAD BINDING DOMAIN-CONTAINING PROTEIN"/>
    <property type="match status" value="1"/>
</dbReference>
<dbReference type="GO" id="GO:0016491">
    <property type="term" value="F:oxidoreductase activity"/>
    <property type="evidence" value="ECO:0007669"/>
    <property type="project" value="UniProtKB-KW"/>
</dbReference>
<dbReference type="InterPro" id="IPR036188">
    <property type="entry name" value="FAD/NAD-bd_sf"/>
</dbReference>
<keyword evidence="5" id="KW-0175">Coiled coil</keyword>
<feature type="coiled-coil region" evidence="5">
    <location>
        <begin position="363"/>
        <end position="390"/>
    </location>
</feature>
<dbReference type="EMBL" id="VSSQ01007485">
    <property type="protein sequence ID" value="MPM36066.1"/>
    <property type="molecule type" value="Genomic_DNA"/>
</dbReference>
<dbReference type="Gene3D" id="3.50.50.60">
    <property type="entry name" value="FAD/NAD(P)-binding domain"/>
    <property type="match status" value="1"/>
</dbReference>
<dbReference type="InterPro" id="IPR027477">
    <property type="entry name" value="Succ_DH/fumarate_Rdtase_cat_sf"/>
</dbReference>
<comment type="cofactor">
    <cofactor evidence="1">
        <name>FAD</name>
        <dbReference type="ChEBI" id="CHEBI:57692"/>
    </cofactor>
</comment>
<dbReference type="NCBIfam" id="TIGR02485">
    <property type="entry name" value="CobZ_N-term"/>
    <property type="match status" value="1"/>
</dbReference>
<proteinExistence type="predicted"/>
<evidence type="ECO:0000256" key="3">
    <source>
        <dbReference type="ARBA" id="ARBA00022827"/>
    </source>
</evidence>
<dbReference type="EC" id="1.3.5.4" evidence="7"/>
<dbReference type="InterPro" id="IPR050315">
    <property type="entry name" value="FAD-oxidoreductase_2"/>
</dbReference>
<dbReference type="PANTHER" id="PTHR43400">
    <property type="entry name" value="FUMARATE REDUCTASE"/>
    <property type="match status" value="1"/>
</dbReference>
<keyword evidence="2" id="KW-0285">Flavoprotein</keyword>
<dbReference type="Gene3D" id="3.90.700.10">
    <property type="entry name" value="Succinate dehydrogenase/fumarate reductase flavoprotein, catalytic domain"/>
    <property type="match status" value="1"/>
</dbReference>
<keyword evidence="3" id="KW-0274">FAD</keyword>
<evidence type="ECO:0000256" key="4">
    <source>
        <dbReference type="ARBA" id="ARBA00023002"/>
    </source>
</evidence>
<feature type="domain" description="FAD-dependent oxidoreductase 2 FAD-binding" evidence="6">
    <location>
        <begin position="42"/>
        <end position="470"/>
    </location>
</feature>
<protein>
    <submittedName>
        <fullName evidence="7">Fumarate reductase flavoprotein subunit</fullName>
        <ecNumber evidence="7">1.3.5.4</ecNumber>
    </submittedName>
</protein>
<dbReference type="InterPro" id="IPR012831">
    <property type="entry name" value="CobZ"/>
</dbReference>
<dbReference type="NCBIfam" id="NF006130">
    <property type="entry name" value="PRK08274.1"/>
    <property type="match status" value="1"/>
</dbReference>
<evidence type="ECO:0000256" key="1">
    <source>
        <dbReference type="ARBA" id="ARBA00001974"/>
    </source>
</evidence>
<evidence type="ECO:0000259" key="6">
    <source>
        <dbReference type="Pfam" id="PF00890"/>
    </source>
</evidence>
<evidence type="ECO:0000313" key="7">
    <source>
        <dbReference type="EMBL" id="MPM36066.1"/>
    </source>
</evidence>
<dbReference type="SUPFAM" id="SSF56425">
    <property type="entry name" value="Succinate dehydrogenase/fumarate reductase flavoprotein, catalytic domain"/>
    <property type="match status" value="1"/>
</dbReference>
<gene>
    <name evidence="7" type="primary">ifcA_14</name>
    <name evidence="7" type="ORF">SDC9_82661</name>
</gene>
<evidence type="ECO:0000256" key="5">
    <source>
        <dbReference type="SAM" id="Coils"/>
    </source>
</evidence>
<dbReference type="SUPFAM" id="SSF51905">
    <property type="entry name" value="FAD/NAD(P)-binding domain"/>
    <property type="match status" value="1"/>
</dbReference>
<reference evidence="7" key="1">
    <citation type="submission" date="2019-08" db="EMBL/GenBank/DDBJ databases">
        <authorList>
            <person name="Kucharzyk K."/>
            <person name="Murdoch R.W."/>
            <person name="Higgins S."/>
            <person name="Loffler F."/>
        </authorList>
    </citation>
    <scope>NUCLEOTIDE SEQUENCE</scope>
</reference>
<comment type="caution">
    <text evidence="7">The sequence shown here is derived from an EMBL/GenBank/DDBJ whole genome shotgun (WGS) entry which is preliminary data.</text>
</comment>
<dbReference type="Pfam" id="PF00890">
    <property type="entry name" value="FAD_binding_2"/>
    <property type="match status" value="1"/>
</dbReference>